<dbReference type="AlphaFoldDB" id="A0A654BY83"/>
<reference evidence="1 2" key="1">
    <citation type="submission" date="2019-10" db="EMBL/GenBank/DDBJ databases">
        <authorList>
            <person name="Karimi E."/>
        </authorList>
    </citation>
    <scope>NUCLEOTIDE SEQUENCE [LARGE SCALE GENOMIC DNA]</scope>
    <source>
        <strain evidence="1">Bacillus sp. 71</strain>
    </source>
</reference>
<evidence type="ECO:0000313" key="2">
    <source>
        <dbReference type="Proteomes" id="UP000437562"/>
    </source>
</evidence>
<dbReference type="EMBL" id="CABWMC010000034">
    <property type="protein sequence ID" value="VXC85670.1"/>
    <property type="molecule type" value="Genomic_DNA"/>
</dbReference>
<name>A0A654BY83_BACMY</name>
<sequence>MNTLPDIGESMFPYLNCNTWSNVLRTKKLDIAPQVFHECFCYLL</sequence>
<protein>
    <submittedName>
        <fullName evidence="1">Uncharacterized protein</fullName>
    </submittedName>
</protein>
<organism evidence="1 2">
    <name type="scientific">Bacillus mycoides</name>
    <dbReference type="NCBI Taxonomy" id="1405"/>
    <lineage>
        <taxon>Bacteria</taxon>
        <taxon>Bacillati</taxon>
        <taxon>Bacillota</taxon>
        <taxon>Bacilli</taxon>
        <taxon>Bacillales</taxon>
        <taxon>Bacillaceae</taxon>
        <taxon>Bacillus</taxon>
        <taxon>Bacillus cereus group</taxon>
    </lineage>
</organism>
<proteinExistence type="predicted"/>
<gene>
    <name evidence="1" type="ORF">BACI71_90016</name>
</gene>
<accession>A0A654BY83</accession>
<dbReference type="Proteomes" id="UP000437562">
    <property type="component" value="Unassembled WGS sequence"/>
</dbReference>
<evidence type="ECO:0000313" key="1">
    <source>
        <dbReference type="EMBL" id="VXC85670.1"/>
    </source>
</evidence>